<gene>
    <name evidence="7" type="ORF">D778_01713</name>
</gene>
<evidence type="ECO:0000256" key="3">
    <source>
        <dbReference type="ARBA" id="ARBA00022989"/>
    </source>
</evidence>
<dbReference type="OrthoDB" id="9771198at2"/>
<feature type="transmembrane region" description="Helical" evidence="5">
    <location>
        <begin position="378"/>
        <end position="397"/>
    </location>
</feature>
<feature type="domain" description="STAS" evidence="6">
    <location>
        <begin position="503"/>
        <end position="615"/>
    </location>
</feature>
<dbReference type="AlphaFoldDB" id="M7NBH4"/>
<evidence type="ECO:0000313" key="8">
    <source>
        <dbReference type="Proteomes" id="UP000012024"/>
    </source>
</evidence>
<dbReference type="SUPFAM" id="SSF52091">
    <property type="entry name" value="SpoIIaa-like"/>
    <property type="match status" value="1"/>
</dbReference>
<dbReference type="CDD" id="cd07042">
    <property type="entry name" value="STAS_SulP_like_sulfate_transporter"/>
    <property type="match status" value="1"/>
</dbReference>
<keyword evidence="8" id="KW-1185">Reference proteome</keyword>
<sequence>MKKLFSNFKGDAFGGITAGIVALPLALAFGVSSGLGPSAGLYGAIFISFFAALFGGTNTQISGPTAPMTAVSMVVIAGILAVNDGDVTKALPAILTVFLLAGLFQIGLGFLGFGKYIKYIPYPVVSGFMTAIGVIILVTQILPALGYYPKDDEVFVEQFKPQAEEIILQNILKEEAGEGILVLEDFKETIDRAKNISQEDILKESKTLAAKEASGVVGAIKVLPKAIQNINWLEVLLALGTIIIIYGFKRITTAIPSTLVALVVMSGIAMAFGLNYRPIEEIPSGLPVPNLSIITNFSFGMITPYIFTALTLALLGAIDSLLTSVVADNMTKTKHKPNKELIGQGIGNSIGAIFGGIPGAGATIRTVVNINSGGKTKLSGMIAGLLLLSILLIPGLPGLASSIPAAVLAGILITVGIGVMDYKGLKAIPSLPKDIKIGPLKLSSEVLIMVIVLLLSTFWNLVYAVGIGLVIASLLFMKKIGDLTAQRSDVKTLKEEKAWADEANFPEKLKEEVFIKHLKGPLFFGSTSDFQSLAAQIPKTASTVVIRLGRMQYMDQSGLYAMEDVLQELNKNNITVLFVGLLKQPRYLMERIDIIPDLIHPDHIFLTFKDCTTWIKNNVKDKY</sequence>
<dbReference type="eggNOG" id="COG0659">
    <property type="taxonomic scope" value="Bacteria"/>
</dbReference>
<keyword evidence="2 5" id="KW-0812">Transmembrane</keyword>
<feature type="transmembrane region" description="Helical" evidence="5">
    <location>
        <begin position="12"/>
        <end position="33"/>
    </location>
</feature>
<feature type="transmembrane region" description="Helical" evidence="5">
    <location>
        <begin position="94"/>
        <end position="113"/>
    </location>
</feature>
<name>M7NBH4_9FLAO</name>
<evidence type="ECO:0000256" key="2">
    <source>
        <dbReference type="ARBA" id="ARBA00022692"/>
    </source>
</evidence>
<dbReference type="GO" id="GO:0055085">
    <property type="term" value="P:transmembrane transport"/>
    <property type="evidence" value="ECO:0007669"/>
    <property type="project" value="InterPro"/>
</dbReference>
<comment type="subcellular location">
    <subcellularLocation>
        <location evidence="1">Membrane</location>
        <topology evidence="1">Multi-pass membrane protein</topology>
    </subcellularLocation>
</comment>
<dbReference type="Proteomes" id="UP000012024">
    <property type="component" value="Unassembled WGS sequence"/>
</dbReference>
<dbReference type="RefSeq" id="WP_007647053.1">
    <property type="nucleotide sequence ID" value="NZ_ANLA01000004.1"/>
</dbReference>
<dbReference type="InterPro" id="IPR002645">
    <property type="entry name" value="STAS_dom"/>
</dbReference>
<dbReference type="Gene3D" id="3.30.750.24">
    <property type="entry name" value="STAS domain"/>
    <property type="match status" value="1"/>
</dbReference>
<feature type="transmembrane region" description="Helical" evidence="5">
    <location>
        <begin position="230"/>
        <end position="248"/>
    </location>
</feature>
<organism evidence="7 8">
    <name type="scientific">Xanthomarina gelatinilytica</name>
    <dbReference type="NCBI Taxonomy" id="1137281"/>
    <lineage>
        <taxon>Bacteria</taxon>
        <taxon>Pseudomonadati</taxon>
        <taxon>Bacteroidota</taxon>
        <taxon>Flavobacteriia</taxon>
        <taxon>Flavobacteriales</taxon>
        <taxon>Flavobacteriaceae</taxon>
        <taxon>Xanthomarina</taxon>
    </lineage>
</organism>
<proteinExistence type="predicted"/>
<feature type="transmembrane region" description="Helical" evidence="5">
    <location>
        <begin position="64"/>
        <end position="82"/>
    </location>
</feature>
<dbReference type="GeneID" id="98640248"/>
<evidence type="ECO:0000259" key="6">
    <source>
        <dbReference type="PROSITE" id="PS50801"/>
    </source>
</evidence>
<dbReference type="Pfam" id="PF01740">
    <property type="entry name" value="STAS"/>
    <property type="match status" value="1"/>
</dbReference>
<keyword evidence="3 5" id="KW-1133">Transmembrane helix</keyword>
<dbReference type="InterPro" id="IPR011547">
    <property type="entry name" value="SLC26A/SulP_dom"/>
</dbReference>
<accession>M7NBH4</accession>
<dbReference type="PROSITE" id="PS50801">
    <property type="entry name" value="STAS"/>
    <property type="match status" value="1"/>
</dbReference>
<feature type="transmembrane region" description="Helical" evidence="5">
    <location>
        <begin position="120"/>
        <end position="142"/>
    </location>
</feature>
<feature type="transmembrane region" description="Helical" evidence="5">
    <location>
        <begin position="255"/>
        <end position="276"/>
    </location>
</feature>
<protein>
    <submittedName>
        <fullName evidence="7">Sulfate permease</fullName>
    </submittedName>
</protein>
<dbReference type="InterPro" id="IPR001902">
    <property type="entry name" value="SLC26A/SulP_fam"/>
</dbReference>
<comment type="caution">
    <text evidence="7">The sequence shown here is derived from an EMBL/GenBank/DDBJ whole genome shotgun (WGS) entry which is preliminary data.</text>
</comment>
<dbReference type="InterPro" id="IPR036513">
    <property type="entry name" value="STAS_dom_sf"/>
</dbReference>
<dbReference type="PATRIC" id="fig|1137281.3.peg.313"/>
<dbReference type="Pfam" id="PF00916">
    <property type="entry name" value="Sulfate_transp"/>
    <property type="match status" value="2"/>
</dbReference>
<keyword evidence="4 5" id="KW-0472">Membrane</keyword>
<evidence type="ECO:0000256" key="4">
    <source>
        <dbReference type="ARBA" id="ARBA00023136"/>
    </source>
</evidence>
<evidence type="ECO:0000313" key="7">
    <source>
        <dbReference type="EMBL" id="EMQ95823.1"/>
    </source>
</evidence>
<dbReference type="EMBL" id="ANLA01000004">
    <property type="protein sequence ID" value="EMQ95823.1"/>
    <property type="molecule type" value="Genomic_DNA"/>
</dbReference>
<feature type="transmembrane region" description="Helical" evidence="5">
    <location>
        <begin position="446"/>
        <end position="477"/>
    </location>
</feature>
<feature type="transmembrane region" description="Helical" evidence="5">
    <location>
        <begin position="39"/>
        <end position="57"/>
    </location>
</feature>
<dbReference type="GO" id="GO:0016020">
    <property type="term" value="C:membrane"/>
    <property type="evidence" value="ECO:0007669"/>
    <property type="project" value="UniProtKB-SubCell"/>
</dbReference>
<evidence type="ECO:0000256" key="5">
    <source>
        <dbReference type="SAM" id="Phobius"/>
    </source>
</evidence>
<dbReference type="PANTHER" id="PTHR11814">
    <property type="entry name" value="SULFATE TRANSPORTER"/>
    <property type="match status" value="1"/>
</dbReference>
<reference evidence="7 8" key="1">
    <citation type="submission" date="2012-12" db="EMBL/GenBank/DDBJ databases">
        <title>Genome assembly of Formosa sp. AK20.</title>
        <authorList>
            <person name="Kumar R."/>
            <person name="Khatri I."/>
            <person name="Vaidya B."/>
            <person name="Subramanian S."/>
            <person name="Pinnaka A."/>
        </authorList>
    </citation>
    <scope>NUCLEOTIDE SEQUENCE [LARGE SCALE GENOMIC DNA]</scope>
    <source>
        <strain evidence="7 8">AK20</strain>
    </source>
</reference>
<feature type="transmembrane region" description="Helical" evidence="5">
    <location>
        <begin position="305"/>
        <end position="327"/>
    </location>
</feature>
<feature type="transmembrane region" description="Helical" evidence="5">
    <location>
        <begin position="403"/>
        <end position="425"/>
    </location>
</feature>
<evidence type="ECO:0000256" key="1">
    <source>
        <dbReference type="ARBA" id="ARBA00004141"/>
    </source>
</evidence>